<evidence type="ECO:0000256" key="27">
    <source>
        <dbReference type="ARBA" id="ARBA00043826"/>
    </source>
</evidence>
<gene>
    <name evidence="41" type="primary">LOC112690107</name>
</gene>
<keyword evidence="40" id="KW-1185">Reference proteome</keyword>
<dbReference type="GO" id="GO:0008453">
    <property type="term" value="F:alanine-glyoxylate transaminase activity"/>
    <property type="evidence" value="ECO:0007669"/>
    <property type="project" value="UniProtKB-EC"/>
</dbReference>
<dbReference type="GO" id="GO:0030170">
    <property type="term" value="F:pyridoxal phosphate binding"/>
    <property type="evidence" value="ECO:0007669"/>
    <property type="project" value="InterPro"/>
</dbReference>
<dbReference type="GO" id="GO:0009436">
    <property type="term" value="P:glyoxylate catabolic process"/>
    <property type="evidence" value="ECO:0007669"/>
    <property type="project" value="TreeGrafter"/>
</dbReference>
<comment type="function">
    <text evidence="38">Multifunctional aminotransferase with a broad substrate specificity. Catalyzes the conversion of glyoxylate to glycine using alanine as the amino donor. Catalyzes metabolism of not L- but the D-isomer of D-beta-aminoisobutyric acid to generate 2-methyl-3-oxopropanoate and alanine. Catalyzes the transfer of the amino group from beta-alanine to pyruvate to yield L-alanine and 3-oxopropanoate. Can metabolize NG-monomethyl-L-arginine (NMMA), asymmetric NG,NG-dimethyl-L-arginine (ADMA) and symmetric NG,N'G-dimethyl-L-arginine (SDMA). ADMA is a potent inhibitor of nitric-oxide (NO) synthase, and this activity provides mechanism through which the kidney regulates blood pressure.</text>
</comment>
<comment type="catalytic activity">
    <reaction evidence="23">
        <text>N(omega)-methyl-L-arginine + pyruvate = 5-(3-methylguanidino)-2-oxopentanoate + L-alanine</text>
        <dbReference type="Rhea" id="RHEA:77319"/>
        <dbReference type="ChEBI" id="CHEBI:15361"/>
        <dbReference type="ChEBI" id="CHEBI:57972"/>
        <dbReference type="ChEBI" id="CHEBI:114953"/>
        <dbReference type="ChEBI" id="CHEBI:197314"/>
    </reaction>
</comment>
<evidence type="ECO:0000256" key="3">
    <source>
        <dbReference type="ARBA" id="ARBA00008954"/>
    </source>
</evidence>
<comment type="catalytic activity">
    <reaction evidence="21">
        <text>N(omega),N(omega)-dimethyl-L-arginine + oxaloacetate = 5-(3,3-dimethylguanidino)-2-oxopentanoate + L-aspartate</text>
        <dbReference type="Rhea" id="RHEA:77343"/>
        <dbReference type="ChEBI" id="CHEBI:16452"/>
        <dbReference type="ChEBI" id="CHEBI:29991"/>
        <dbReference type="ChEBI" id="CHEBI:58326"/>
        <dbReference type="ChEBI" id="CHEBI:197301"/>
    </reaction>
</comment>
<dbReference type="InterPro" id="IPR005814">
    <property type="entry name" value="Aminotrans_3"/>
</dbReference>
<dbReference type="Proteomes" id="UP000694846">
    <property type="component" value="Unplaced"/>
</dbReference>
<dbReference type="InterPro" id="IPR049704">
    <property type="entry name" value="Aminotrans_3_PPA_site"/>
</dbReference>
<comment type="catalytic activity">
    <reaction evidence="22">
        <text>2-oxobutanoate + L-alanine = (2S)-2-aminobutanoate + pyruvate</text>
        <dbReference type="Rhea" id="RHEA:77355"/>
        <dbReference type="ChEBI" id="CHEBI:15361"/>
        <dbReference type="ChEBI" id="CHEBI:16763"/>
        <dbReference type="ChEBI" id="CHEBI:57972"/>
        <dbReference type="ChEBI" id="CHEBI:74359"/>
        <dbReference type="EC" id="2.6.1.44"/>
    </reaction>
</comment>
<evidence type="ECO:0000256" key="12">
    <source>
        <dbReference type="ARBA" id="ARBA00039130"/>
    </source>
</evidence>
<comment type="catalytic activity">
    <reaction evidence="20">
        <text>(R)-3-amino-2-methylpropanoate + pyruvate = 2-methyl-3-oxopropanoate + L-alanine</text>
        <dbReference type="Rhea" id="RHEA:18393"/>
        <dbReference type="ChEBI" id="CHEBI:15361"/>
        <dbReference type="ChEBI" id="CHEBI:57700"/>
        <dbReference type="ChEBI" id="CHEBI:57731"/>
        <dbReference type="ChEBI" id="CHEBI:57972"/>
        <dbReference type="EC" id="2.6.1.40"/>
    </reaction>
    <physiologicalReaction direction="left-to-right" evidence="20">
        <dbReference type="Rhea" id="RHEA:18394"/>
    </physiologicalReaction>
</comment>
<evidence type="ECO:0000256" key="19">
    <source>
        <dbReference type="ARBA" id="ARBA00043679"/>
    </source>
</evidence>
<keyword evidence="7" id="KW-0808">Transferase</keyword>
<evidence type="ECO:0000256" key="17">
    <source>
        <dbReference type="ARBA" id="ARBA00042669"/>
    </source>
</evidence>
<sequence>MNSWSKFRGIYGELIKHYTTSNQSFPELPPIDFKPLPYKGPSYEKAQAMQLDNVFPQVQMYEKPLYLHEGKMQWLFDHQGKRYLDMFGGIATVSVGHCHPRINQAMAKQLSTLGHVSGVYQHPKMYEYVEKLMMKMPGDLKTVYLVNSGSEANELAILLARLHSGNQDIVSIENCYHGVSGNVHGLTAQSAVKFNNQPTGSFVHHVMCPDVYRGIWGGNNCRDSPVQTHRCCECKRDRCQAADMYYEQLKNKFSYSLPRGKVAGFFAESIQGVGGIVQFPKGYLKKVYDLIRANGGLCVADEVQTGFGRTGEHFWNFQSHGVTPDIVTMAKGIGNGFPMAAVVTTPTIARSLNLAFHFNTFGGNPIACTVGLTVLKIIEEEGLQQNSLKLGTYFLDKLCEMRREWNIIGDVRGKGLMIGVELIEGNQDDSDQGLSNPLNGRAISHIKNNCLKMGLLIGIGGNKSNVLRFMPPMCVTKDDVNFTIAVLRRAMQNYYEAKHQNNL</sequence>
<protein>
    <recommendedName>
        <fullName evidence="13">Alanine--glyoxylate aminotransferase 2, mitochondrial</fullName>
        <ecNumber evidence="28">2.6.1.18</ecNumber>
        <ecNumber evidence="12">2.6.1.40</ecNumber>
        <ecNumber evidence="5">2.6.1.44</ecNumber>
    </recommendedName>
    <alternativeName>
        <fullName evidence="14">(R)-3-amino-2-methylpropionate--pyruvate transaminase</fullName>
    </alternativeName>
    <alternativeName>
        <fullName evidence="16">Beta-ALAAT II</fullName>
    </alternativeName>
    <alternativeName>
        <fullName evidence="17">Beta-alanine-pyruvate aminotransferase</fullName>
    </alternativeName>
    <alternativeName>
        <fullName evidence="30">D-3-aminoisobutyrate-pyruvate aminotransferase</fullName>
    </alternativeName>
    <alternativeName>
        <fullName evidence="15">D-AIBAT</fullName>
    </alternativeName>
    <alternativeName>
        <fullName evidence="29">D-beta-aminoisobutyrate-pyruvate aminotransferase</fullName>
    </alternativeName>
</protein>
<dbReference type="FunFam" id="3.40.640.10:FF:000055">
    <property type="entry name" value="Alanine--glyoxylate aminotransferase 2, mitochondrial"/>
    <property type="match status" value="1"/>
</dbReference>
<comment type="catalytic activity">
    <reaction evidence="26">
        <text>3-oxopropanoate + L-alanine = beta-alanine + pyruvate</text>
        <dbReference type="Rhea" id="RHEA:14077"/>
        <dbReference type="ChEBI" id="CHEBI:15361"/>
        <dbReference type="ChEBI" id="CHEBI:33190"/>
        <dbReference type="ChEBI" id="CHEBI:57966"/>
        <dbReference type="ChEBI" id="CHEBI:57972"/>
        <dbReference type="EC" id="2.6.1.18"/>
    </reaction>
    <physiologicalReaction direction="right-to-left" evidence="26">
        <dbReference type="Rhea" id="RHEA:14079"/>
    </physiologicalReaction>
</comment>
<evidence type="ECO:0000313" key="41">
    <source>
        <dbReference type="RefSeq" id="XP_025419818.1"/>
    </source>
</evidence>
<keyword evidence="10" id="KW-0496">Mitochondrion</keyword>
<comment type="catalytic activity">
    <reaction evidence="25">
        <text>N(omega),N('omega)-dimethyl-L-arginine + pyruvate = 5-(3,3'-dimethylguanidino)-2-oxopentanoate + L-alanine</text>
        <dbReference type="Rhea" id="RHEA:77307"/>
        <dbReference type="ChEBI" id="CHEBI:15361"/>
        <dbReference type="ChEBI" id="CHEBI:57972"/>
        <dbReference type="ChEBI" id="CHEBI:197308"/>
        <dbReference type="ChEBI" id="CHEBI:197310"/>
    </reaction>
</comment>
<comment type="catalytic activity">
    <reaction evidence="34">
        <text>N(omega),N(omega)-dimethyl-L-arginine + 2-oxobutanoate = 5-(3,3-dimethylguanidino)-2-oxopentanoate + (2S)-2-aminobutanoate</text>
        <dbReference type="Rhea" id="RHEA:77351"/>
        <dbReference type="ChEBI" id="CHEBI:16763"/>
        <dbReference type="ChEBI" id="CHEBI:58326"/>
        <dbReference type="ChEBI" id="CHEBI:74359"/>
        <dbReference type="ChEBI" id="CHEBI:197301"/>
    </reaction>
</comment>
<name>A0A8B8GA99_9HEMI</name>
<evidence type="ECO:0000256" key="26">
    <source>
        <dbReference type="ARBA" id="ARBA00043825"/>
    </source>
</evidence>
<dbReference type="RefSeq" id="XP_025419818.1">
    <property type="nucleotide sequence ID" value="XM_025564033.1"/>
</dbReference>
<dbReference type="OrthoDB" id="10261433at2759"/>
<evidence type="ECO:0000256" key="11">
    <source>
        <dbReference type="ARBA" id="ARBA00033660"/>
    </source>
</evidence>
<evidence type="ECO:0000256" key="35">
    <source>
        <dbReference type="ARBA" id="ARBA00048760"/>
    </source>
</evidence>
<comment type="catalytic activity">
    <reaction evidence="27">
        <text>2-oxopentanoate + N(omega),N(omega)-dimethyl-L-arginine = 5-(3,3-dimethylguanidino)-2-oxopentanoate + L-2-aminopentanoate</text>
        <dbReference type="Rhea" id="RHEA:77359"/>
        <dbReference type="ChEBI" id="CHEBI:28644"/>
        <dbReference type="ChEBI" id="CHEBI:58326"/>
        <dbReference type="ChEBI" id="CHEBI:58441"/>
        <dbReference type="ChEBI" id="CHEBI:197301"/>
    </reaction>
</comment>
<evidence type="ECO:0000256" key="5">
    <source>
        <dbReference type="ARBA" id="ARBA00013049"/>
    </source>
</evidence>
<evidence type="ECO:0000256" key="23">
    <source>
        <dbReference type="ARBA" id="ARBA00043758"/>
    </source>
</evidence>
<comment type="subunit">
    <text evidence="4">Homotetramer.</text>
</comment>
<evidence type="ECO:0000256" key="37">
    <source>
        <dbReference type="ARBA" id="ARBA00049480"/>
    </source>
</evidence>
<dbReference type="EC" id="2.6.1.18" evidence="28"/>
<dbReference type="InterPro" id="IPR015421">
    <property type="entry name" value="PyrdxlP-dep_Trfase_major"/>
</dbReference>
<comment type="subcellular location">
    <subcellularLocation>
        <location evidence="2">Mitochondrion</location>
    </subcellularLocation>
</comment>
<comment type="catalytic activity">
    <reaction evidence="31">
        <text>N(omega),N(omega)-dimethyl-L-arginine + glyoxylate = 5-(3,3-dimethylguanidino)-2-oxopentanoate + glycine</text>
        <dbReference type="Rhea" id="RHEA:77311"/>
        <dbReference type="ChEBI" id="CHEBI:36655"/>
        <dbReference type="ChEBI" id="CHEBI:57305"/>
        <dbReference type="ChEBI" id="CHEBI:58326"/>
        <dbReference type="ChEBI" id="CHEBI:197301"/>
    </reaction>
</comment>
<dbReference type="PROSITE" id="PS00600">
    <property type="entry name" value="AA_TRANSFER_CLASS_3"/>
    <property type="match status" value="1"/>
</dbReference>
<comment type="catalytic activity">
    <reaction evidence="37">
        <text>N(omega),N('omega)-dimethyl-L-arginine + glyoxylate = 5-(3,3'-dimethylguanidino)-2-oxopentanoate + glycine</text>
        <dbReference type="Rhea" id="RHEA:77315"/>
        <dbReference type="ChEBI" id="CHEBI:36655"/>
        <dbReference type="ChEBI" id="CHEBI:57305"/>
        <dbReference type="ChEBI" id="CHEBI:197308"/>
        <dbReference type="ChEBI" id="CHEBI:197310"/>
    </reaction>
</comment>
<comment type="catalytic activity">
    <reaction evidence="36">
        <text>oxaloacetate + L-alanine = L-aspartate + pyruvate</text>
        <dbReference type="Rhea" id="RHEA:77347"/>
        <dbReference type="ChEBI" id="CHEBI:15361"/>
        <dbReference type="ChEBI" id="CHEBI:16452"/>
        <dbReference type="ChEBI" id="CHEBI:29991"/>
        <dbReference type="ChEBI" id="CHEBI:57972"/>
    </reaction>
</comment>
<comment type="similarity">
    <text evidence="3 39">Belongs to the class-III pyridoxal-phosphate-dependent aminotransferase family.</text>
</comment>
<evidence type="ECO:0000313" key="40">
    <source>
        <dbReference type="Proteomes" id="UP000694846"/>
    </source>
</evidence>
<evidence type="ECO:0000256" key="24">
    <source>
        <dbReference type="ARBA" id="ARBA00043777"/>
    </source>
</evidence>
<evidence type="ECO:0000256" key="7">
    <source>
        <dbReference type="ARBA" id="ARBA00022679"/>
    </source>
</evidence>
<dbReference type="PIRSF" id="PIRSF000521">
    <property type="entry name" value="Transaminase_4ab_Lys_Orn"/>
    <property type="match status" value="1"/>
</dbReference>
<evidence type="ECO:0000256" key="14">
    <source>
        <dbReference type="ARBA" id="ARBA00041662"/>
    </source>
</evidence>
<evidence type="ECO:0000256" key="38">
    <source>
        <dbReference type="ARBA" id="ARBA00058068"/>
    </source>
</evidence>
<dbReference type="InterPro" id="IPR015424">
    <property type="entry name" value="PyrdxlP-dep_Trfase"/>
</dbReference>
<evidence type="ECO:0000256" key="13">
    <source>
        <dbReference type="ARBA" id="ARBA00039862"/>
    </source>
</evidence>
<evidence type="ECO:0000256" key="4">
    <source>
        <dbReference type="ARBA" id="ARBA00011881"/>
    </source>
</evidence>
<evidence type="ECO:0000256" key="34">
    <source>
        <dbReference type="ARBA" id="ARBA00048560"/>
    </source>
</evidence>
<evidence type="ECO:0000256" key="36">
    <source>
        <dbReference type="ARBA" id="ARBA00048916"/>
    </source>
</evidence>
<proteinExistence type="inferred from homology"/>
<dbReference type="GO" id="GO:0047305">
    <property type="term" value="F:(R)-3-amino-2-methylpropionate-pyruvate transaminase activity"/>
    <property type="evidence" value="ECO:0007669"/>
    <property type="project" value="UniProtKB-EC"/>
</dbReference>
<organism evidence="40 41">
    <name type="scientific">Sipha flava</name>
    <name type="common">yellow sugarcane aphid</name>
    <dbReference type="NCBI Taxonomy" id="143950"/>
    <lineage>
        <taxon>Eukaryota</taxon>
        <taxon>Metazoa</taxon>
        <taxon>Ecdysozoa</taxon>
        <taxon>Arthropoda</taxon>
        <taxon>Hexapoda</taxon>
        <taxon>Insecta</taxon>
        <taxon>Pterygota</taxon>
        <taxon>Neoptera</taxon>
        <taxon>Paraneoptera</taxon>
        <taxon>Hemiptera</taxon>
        <taxon>Sternorrhyncha</taxon>
        <taxon>Aphidomorpha</taxon>
        <taxon>Aphidoidea</taxon>
        <taxon>Aphididae</taxon>
        <taxon>Sipha</taxon>
    </lineage>
</organism>
<dbReference type="Pfam" id="PF00202">
    <property type="entry name" value="Aminotran_3"/>
    <property type="match status" value="1"/>
</dbReference>
<comment type="catalytic activity">
    <reaction evidence="35">
        <text>N(omega)-methyl-L-arginine + glyoxylate = 5-(3-methylguanidino)-2-oxopentanoate + glycine</text>
        <dbReference type="Rhea" id="RHEA:77323"/>
        <dbReference type="ChEBI" id="CHEBI:36655"/>
        <dbReference type="ChEBI" id="CHEBI:57305"/>
        <dbReference type="ChEBI" id="CHEBI:114953"/>
        <dbReference type="ChEBI" id="CHEBI:197314"/>
    </reaction>
</comment>
<comment type="catalytic activity">
    <reaction evidence="24">
        <text>L-ornithine + pyruvate = 5-amino-2-oxopentanoate + L-alanine</text>
        <dbReference type="Rhea" id="RHEA:77327"/>
        <dbReference type="ChEBI" id="CHEBI:15361"/>
        <dbReference type="ChEBI" id="CHEBI:46911"/>
        <dbReference type="ChEBI" id="CHEBI:57972"/>
        <dbReference type="ChEBI" id="CHEBI:58802"/>
    </reaction>
</comment>
<evidence type="ECO:0000256" key="33">
    <source>
        <dbReference type="ARBA" id="ARBA00048500"/>
    </source>
</evidence>
<evidence type="ECO:0000256" key="16">
    <source>
        <dbReference type="ARBA" id="ARBA00042611"/>
    </source>
</evidence>
<evidence type="ECO:0000256" key="6">
    <source>
        <dbReference type="ARBA" id="ARBA00022576"/>
    </source>
</evidence>
<dbReference type="EC" id="2.6.1.40" evidence="12"/>
<evidence type="ECO:0000256" key="31">
    <source>
        <dbReference type="ARBA" id="ARBA00047892"/>
    </source>
</evidence>
<evidence type="ECO:0000256" key="22">
    <source>
        <dbReference type="ARBA" id="ARBA00043751"/>
    </source>
</evidence>
<dbReference type="GO" id="GO:0005739">
    <property type="term" value="C:mitochondrion"/>
    <property type="evidence" value="ECO:0007669"/>
    <property type="project" value="UniProtKB-SubCell"/>
</dbReference>
<evidence type="ECO:0000256" key="15">
    <source>
        <dbReference type="ARBA" id="ARBA00041845"/>
    </source>
</evidence>
<dbReference type="GeneID" id="112690107"/>
<evidence type="ECO:0000256" key="32">
    <source>
        <dbReference type="ARBA" id="ARBA00048264"/>
    </source>
</evidence>
<dbReference type="PANTHER" id="PTHR45688:SF3">
    <property type="entry name" value="ALANINE--GLYOXYLATE AMINOTRANSFERASE 2, MITOCHONDRIAL"/>
    <property type="match status" value="1"/>
</dbReference>
<dbReference type="PANTHER" id="PTHR45688">
    <property type="match status" value="1"/>
</dbReference>
<evidence type="ECO:0000256" key="1">
    <source>
        <dbReference type="ARBA" id="ARBA00001933"/>
    </source>
</evidence>
<dbReference type="Gene3D" id="3.90.1150.10">
    <property type="entry name" value="Aspartate Aminotransferase, domain 1"/>
    <property type="match status" value="1"/>
</dbReference>
<evidence type="ECO:0000256" key="20">
    <source>
        <dbReference type="ARBA" id="ARBA00043726"/>
    </source>
</evidence>
<accession>A0A8B8GA99</accession>
<evidence type="ECO:0000256" key="30">
    <source>
        <dbReference type="ARBA" id="ARBA00044258"/>
    </source>
</evidence>
<comment type="catalytic activity">
    <reaction evidence="32">
        <text>L-ornithine + glyoxylate = 5-amino-2-oxopentanoate + glycine</text>
        <dbReference type="Rhea" id="RHEA:77331"/>
        <dbReference type="ChEBI" id="CHEBI:36655"/>
        <dbReference type="ChEBI" id="CHEBI:46911"/>
        <dbReference type="ChEBI" id="CHEBI:57305"/>
        <dbReference type="ChEBI" id="CHEBI:58802"/>
    </reaction>
</comment>
<evidence type="ECO:0000256" key="10">
    <source>
        <dbReference type="ARBA" id="ARBA00023128"/>
    </source>
</evidence>
<reference evidence="41" key="1">
    <citation type="submission" date="2025-08" db="UniProtKB">
        <authorList>
            <consortium name="RefSeq"/>
        </authorList>
    </citation>
    <scope>IDENTIFICATION</scope>
    <source>
        <tissue evidence="41">Whole body</tissue>
    </source>
</reference>
<evidence type="ECO:0000256" key="2">
    <source>
        <dbReference type="ARBA" id="ARBA00004173"/>
    </source>
</evidence>
<comment type="catalytic activity">
    <reaction evidence="18">
        <text>N(omega),N(omega)-dimethyl-L-arginine + pyruvate = 5-(3,3-dimethylguanidino)-2-oxopentanoate + L-alanine</text>
        <dbReference type="Rhea" id="RHEA:77303"/>
        <dbReference type="ChEBI" id="CHEBI:15361"/>
        <dbReference type="ChEBI" id="CHEBI:57972"/>
        <dbReference type="ChEBI" id="CHEBI:58326"/>
        <dbReference type="ChEBI" id="CHEBI:197301"/>
    </reaction>
</comment>
<dbReference type="InterPro" id="IPR015422">
    <property type="entry name" value="PyrdxlP-dep_Trfase_small"/>
</dbReference>
<evidence type="ECO:0000256" key="21">
    <source>
        <dbReference type="ARBA" id="ARBA00043749"/>
    </source>
</evidence>
<dbReference type="EC" id="2.6.1.44" evidence="5"/>
<dbReference type="CDD" id="cd00610">
    <property type="entry name" value="OAT_like"/>
    <property type="match status" value="1"/>
</dbReference>
<comment type="catalytic activity">
    <reaction evidence="19">
        <text>(2S)-2-aminobutanoate + glyoxylate = 2-oxobutanoate + glycine</text>
        <dbReference type="Rhea" id="RHEA:77339"/>
        <dbReference type="ChEBI" id="CHEBI:16763"/>
        <dbReference type="ChEBI" id="CHEBI:36655"/>
        <dbReference type="ChEBI" id="CHEBI:57305"/>
        <dbReference type="ChEBI" id="CHEBI:74359"/>
    </reaction>
</comment>
<dbReference type="GO" id="GO:0019481">
    <property type="term" value="P:L-alanine catabolic process, by transamination"/>
    <property type="evidence" value="ECO:0007669"/>
    <property type="project" value="TreeGrafter"/>
</dbReference>
<evidence type="ECO:0000256" key="28">
    <source>
        <dbReference type="ARBA" id="ARBA00044055"/>
    </source>
</evidence>
<evidence type="ECO:0000256" key="39">
    <source>
        <dbReference type="RuleBase" id="RU003560"/>
    </source>
</evidence>
<dbReference type="AlphaFoldDB" id="A0A8B8GA99"/>
<comment type="catalytic activity">
    <reaction evidence="11">
        <text>glyoxylate + L-alanine = glycine + pyruvate</text>
        <dbReference type="Rhea" id="RHEA:24248"/>
        <dbReference type="ChEBI" id="CHEBI:15361"/>
        <dbReference type="ChEBI" id="CHEBI:36655"/>
        <dbReference type="ChEBI" id="CHEBI:57305"/>
        <dbReference type="ChEBI" id="CHEBI:57972"/>
        <dbReference type="EC" id="2.6.1.44"/>
    </reaction>
    <physiologicalReaction direction="left-to-right" evidence="11">
        <dbReference type="Rhea" id="RHEA:24249"/>
    </physiologicalReaction>
</comment>
<evidence type="ECO:0000256" key="8">
    <source>
        <dbReference type="ARBA" id="ARBA00022898"/>
    </source>
</evidence>
<evidence type="ECO:0000256" key="9">
    <source>
        <dbReference type="ARBA" id="ARBA00022946"/>
    </source>
</evidence>
<keyword evidence="9" id="KW-0809">Transit peptide</keyword>
<keyword evidence="8 39" id="KW-0663">Pyridoxal phosphate</keyword>
<evidence type="ECO:0000256" key="29">
    <source>
        <dbReference type="ARBA" id="ARBA00044257"/>
    </source>
</evidence>
<comment type="catalytic activity">
    <reaction evidence="33">
        <text>2-oxohexanoate + N(omega),N(omega)-dimethyl-L-arginine = L-2-aminohexanoate + 5-(3,3-dimethylguanidino)-2-oxopentanoate</text>
        <dbReference type="Rhea" id="RHEA:77363"/>
        <dbReference type="ChEBI" id="CHEBI:35177"/>
        <dbReference type="ChEBI" id="CHEBI:58326"/>
        <dbReference type="ChEBI" id="CHEBI:58455"/>
        <dbReference type="ChEBI" id="CHEBI:197301"/>
    </reaction>
</comment>
<evidence type="ECO:0000256" key="18">
    <source>
        <dbReference type="ARBA" id="ARBA00043669"/>
    </source>
</evidence>
<dbReference type="GO" id="GO:0016223">
    <property type="term" value="F:beta-alanine:pyruvate transaminase activity"/>
    <property type="evidence" value="ECO:0007669"/>
    <property type="project" value="UniProtKB-EC"/>
</dbReference>
<evidence type="ECO:0000256" key="25">
    <source>
        <dbReference type="ARBA" id="ARBA00043798"/>
    </source>
</evidence>
<dbReference type="Gene3D" id="3.40.640.10">
    <property type="entry name" value="Type I PLP-dependent aspartate aminotransferase-like (Major domain)"/>
    <property type="match status" value="1"/>
</dbReference>
<keyword evidence="6 41" id="KW-0032">Aminotransferase</keyword>
<comment type="cofactor">
    <cofactor evidence="1">
        <name>pyridoxal 5'-phosphate</name>
        <dbReference type="ChEBI" id="CHEBI:597326"/>
    </cofactor>
</comment>
<dbReference type="SUPFAM" id="SSF53383">
    <property type="entry name" value="PLP-dependent transferases"/>
    <property type="match status" value="1"/>
</dbReference>